<feature type="transmembrane region" description="Helical" evidence="10">
    <location>
        <begin position="327"/>
        <end position="346"/>
    </location>
</feature>
<dbReference type="Pfam" id="PF07568">
    <property type="entry name" value="HisKA_2"/>
    <property type="match status" value="1"/>
</dbReference>
<dbReference type="GO" id="GO:0016301">
    <property type="term" value="F:kinase activity"/>
    <property type="evidence" value="ECO:0007669"/>
    <property type="project" value="UniProtKB-KW"/>
</dbReference>
<name>A0ABU2YF86_9FLAO</name>
<evidence type="ECO:0000256" key="4">
    <source>
        <dbReference type="ARBA" id="ARBA00022679"/>
    </source>
</evidence>
<evidence type="ECO:0000256" key="9">
    <source>
        <dbReference type="SAM" id="Coils"/>
    </source>
</evidence>
<evidence type="ECO:0000256" key="1">
    <source>
        <dbReference type="ARBA" id="ARBA00000085"/>
    </source>
</evidence>
<keyword evidence="7" id="KW-0067">ATP-binding</keyword>
<gene>
    <name evidence="12" type="ORF">RM538_11705</name>
</gene>
<protein>
    <recommendedName>
        <fullName evidence="2">histidine kinase</fullName>
        <ecNumber evidence="2">2.7.13.3</ecNumber>
    </recommendedName>
</protein>
<organism evidence="12 13">
    <name type="scientific">Patiriisocius hiemis</name>
    <dbReference type="NCBI Taxonomy" id="3075604"/>
    <lineage>
        <taxon>Bacteria</taxon>
        <taxon>Pseudomonadati</taxon>
        <taxon>Bacteroidota</taxon>
        <taxon>Flavobacteriia</taxon>
        <taxon>Flavobacteriales</taxon>
        <taxon>Flavobacteriaceae</taxon>
        <taxon>Patiriisocius</taxon>
    </lineage>
</organism>
<proteinExistence type="predicted"/>
<dbReference type="PANTHER" id="PTHR41523:SF8">
    <property type="entry name" value="ETHYLENE RESPONSE SENSOR PROTEIN"/>
    <property type="match status" value="1"/>
</dbReference>
<keyword evidence="8" id="KW-0802">TPR repeat</keyword>
<dbReference type="EC" id="2.7.13.3" evidence="2"/>
<evidence type="ECO:0000256" key="6">
    <source>
        <dbReference type="ARBA" id="ARBA00022777"/>
    </source>
</evidence>
<keyword evidence="3" id="KW-0597">Phosphoprotein</keyword>
<keyword evidence="4" id="KW-0808">Transferase</keyword>
<feature type="repeat" description="TPR" evidence="8">
    <location>
        <begin position="104"/>
        <end position="137"/>
    </location>
</feature>
<reference evidence="12 13" key="1">
    <citation type="submission" date="2023-09" db="EMBL/GenBank/DDBJ databases">
        <authorList>
            <person name="Rey-Velasco X."/>
        </authorList>
    </citation>
    <scope>NUCLEOTIDE SEQUENCE [LARGE SCALE GENOMIC DNA]</scope>
    <source>
        <strain evidence="12 13">W242</strain>
    </source>
</reference>
<dbReference type="InterPro" id="IPR019734">
    <property type="entry name" value="TPR_rpt"/>
</dbReference>
<evidence type="ECO:0000256" key="8">
    <source>
        <dbReference type="PROSITE-ProRule" id="PRU00339"/>
    </source>
</evidence>
<dbReference type="Pfam" id="PF13424">
    <property type="entry name" value="TPR_12"/>
    <property type="match status" value="1"/>
</dbReference>
<dbReference type="InterPro" id="IPR011495">
    <property type="entry name" value="Sig_transdc_His_kin_sub2_dim/P"/>
</dbReference>
<evidence type="ECO:0000256" key="5">
    <source>
        <dbReference type="ARBA" id="ARBA00022741"/>
    </source>
</evidence>
<evidence type="ECO:0000259" key="11">
    <source>
        <dbReference type="Pfam" id="PF07568"/>
    </source>
</evidence>
<dbReference type="InterPro" id="IPR036890">
    <property type="entry name" value="HATPase_C_sf"/>
</dbReference>
<feature type="coiled-coil region" evidence="9">
    <location>
        <begin position="294"/>
        <end position="321"/>
    </location>
</feature>
<dbReference type="SUPFAM" id="SSF55874">
    <property type="entry name" value="ATPase domain of HSP90 chaperone/DNA topoisomerase II/histidine kinase"/>
    <property type="match status" value="1"/>
</dbReference>
<dbReference type="Proteomes" id="UP001254488">
    <property type="component" value="Unassembled WGS sequence"/>
</dbReference>
<dbReference type="InterPro" id="IPR011990">
    <property type="entry name" value="TPR-like_helical_dom_sf"/>
</dbReference>
<keyword evidence="10" id="KW-1133">Transmembrane helix</keyword>
<keyword evidence="6 12" id="KW-0418">Kinase</keyword>
<dbReference type="Gene3D" id="3.30.565.10">
    <property type="entry name" value="Histidine kinase-like ATPase, C-terminal domain"/>
    <property type="match status" value="1"/>
</dbReference>
<dbReference type="EMBL" id="JAVRHZ010000008">
    <property type="protein sequence ID" value="MDT0556677.1"/>
    <property type="molecule type" value="Genomic_DNA"/>
</dbReference>
<evidence type="ECO:0000256" key="7">
    <source>
        <dbReference type="ARBA" id="ARBA00022840"/>
    </source>
</evidence>
<keyword evidence="9" id="KW-0175">Coiled coil</keyword>
<comment type="catalytic activity">
    <reaction evidence="1">
        <text>ATP + protein L-histidine = ADP + protein N-phospho-L-histidine.</text>
        <dbReference type="EC" id="2.7.13.3"/>
    </reaction>
</comment>
<keyword evidence="5" id="KW-0547">Nucleotide-binding</keyword>
<keyword evidence="10" id="KW-0472">Membrane</keyword>
<evidence type="ECO:0000256" key="10">
    <source>
        <dbReference type="SAM" id="Phobius"/>
    </source>
</evidence>
<dbReference type="PANTHER" id="PTHR41523">
    <property type="entry name" value="TWO-COMPONENT SYSTEM SENSOR PROTEIN"/>
    <property type="match status" value="1"/>
</dbReference>
<dbReference type="CDD" id="cd16936">
    <property type="entry name" value="HATPase_RsbW-like"/>
    <property type="match status" value="1"/>
</dbReference>
<keyword evidence="10" id="KW-0812">Transmembrane</keyword>
<accession>A0ABU2YF86</accession>
<evidence type="ECO:0000313" key="13">
    <source>
        <dbReference type="Proteomes" id="UP001254488"/>
    </source>
</evidence>
<evidence type="ECO:0000256" key="2">
    <source>
        <dbReference type="ARBA" id="ARBA00012438"/>
    </source>
</evidence>
<keyword evidence="13" id="KW-1185">Reference proteome</keyword>
<evidence type="ECO:0000313" key="12">
    <source>
        <dbReference type="EMBL" id="MDT0556677.1"/>
    </source>
</evidence>
<feature type="domain" description="Signal transduction histidine kinase subgroup 2 dimerisation and phosphoacceptor" evidence="11">
    <location>
        <begin position="375"/>
        <end position="448"/>
    </location>
</feature>
<dbReference type="SMART" id="SM00028">
    <property type="entry name" value="TPR"/>
    <property type="match status" value="3"/>
</dbReference>
<dbReference type="Gene3D" id="1.25.40.10">
    <property type="entry name" value="Tetratricopeptide repeat domain"/>
    <property type="match status" value="2"/>
</dbReference>
<sequence length="560" mass="64168">MNKLFFLVFSIHFIFGWAQEVDSLAQFYNDKTWEYIIKENDSALYYANKGISISKAESYAYGEMINLEYRGIYKEAVENDYEGATQDYISAIAIAEVSHPEYLPDLYISMGILFAKMGDDSKAISYLQQAVSISNKENRSYMLALVNLAIIQSRLGQYEKANSNFEEFLEVDGLTLREKDAAILGIGKNLTRQKKYKEAEPYYLEAILPDSLNGGKRYAQHYSDLLDNYLKLKDVKAVSKYLPIMTLSYDSVKALREIQVFYISATNAYKLLDRPDLALQYQDSLLMVKDSLSQKKYSEQVTELETQYQTQQKEAQILVAKKRQKTWYYIAGGVAFGLLIVAFLLFNNIKKRKELLENKKTLEKTLKQRNMLLRETHHRVKNSFQMVSGLLQLQATETTAKDAVLALEGATQRVNSMILLHQQLYSKDDLLGVELNKYMEDLLSEIKKTSDRVIEYKTNITHKILDVDITTSLGLLVNELATNSIKYAHSNSQDLLILLNISEIEDGLEFTMYDNGREMDATTKNGYGTELISLLIDRLDAKKQPLKEHPFGLRLIIPLT</sequence>
<dbReference type="RefSeq" id="WP_311333628.1">
    <property type="nucleotide sequence ID" value="NZ_JAVRHZ010000008.1"/>
</dbReference>
<dbReference type="Gene3D" id="3.30.450.20">
    <property type="entry name" value="PAS domain"/>
    <property type="match status" value="1"/>
</dbReference>
<comment type="caution">
    <text evidence="12">The sequence shown here is derived from an EMBL/GenBank/DDBJ whole genome shotgun (WGS) entry which is preliminary data.</text>
</comment>
<dbReference type="PROSITE" id="PS50005">
    <property type="entry name" value="TPR"/>
    <property type="match status" value="1"/>
</dbReference>
<evidence type="ECO:0000256" key="3">
    <source>
        <dbReference type="ARBA" id="ARBA00022553"/>
    </source>
</evidence>
<dbReference type="SUPFAM" id="SSF48452">
    <property type="entry name" value="TPR-like"/>
    <property type="match status" value="1"/>
</dbReference>